<evidence type="ECO:0000256" key="1">
    <source>
        <dbReference type="ARBA" id="ARBA00004127"/>
    </source>
</evidence>
<dbReference type="GO" id="GO:0007084">
    <property type="term" value="P:mitotic nuclear membrane reassembly"/>
    <property type="evidence" value="ECO:0000316"/>
    <property type="project" value="JaponicusDB"/>
</dbReference>
<dbReference type="Proteomes" id="UP000001744">
    <property type="component" value="Unassembled WGS sequence"/>
</dbReference>
<dbReference type="AlphaFoldDB" id="B6JXC3"/>
<feature type="transmembrane region" description="Helical" evidence="5">
    <location>
        <begin position="81"/>
        <end position="105"/>
    </location>
</feature>
<reference evidence="6 8" key="1">
    <citation type="journal article" date="2011" name="Science">
        <title>Comparative functional genomics of the fission yeasts.</title>
        <authorList>
            <person name="Rhind N."/>
            <person name="Chen Z."/>
            <person name="Yassour M."/>
            <person name="Thompson D.A."/>
            <person name="Haas B.J."/>
            <person name="Habib N."/>
            <person name="Wapinski I."/>
            <person name="Roy S."/>
            <person name="Lin M.F."/>
            <person name="Heiman D.I."/>
            <person name="Young S.K."/>
            <person name="Furuya K."/>
            <person name="Guo Y."/>
            <person name="Pidoux A."/>
            <person name="Chen H.M."/>
            <person name="Robbertse B."/>
            <person name="Goldberg J.M."/>
            <person name="Aoki K."/>
            <person name="Bayne E.H."/>
            <person name="Berlin A.M."/>
            <person name="Desjardins C.A."/>
            <person name="Dobbs E."/>
            <person name="Dukaj L."/>
            <person name="Fan L."/>
            <person name="FitzGerald M.G."/>
            <person name="French C."/>
            <person name="Gujja S."/>
            <person name="Hansen K."/>
            <person name="Keifenheim D."/>
            <person name="Levin J.Z."/>
            <person name="Mosher R.A."/>
            <person name="Mueller C.A."/>
            <person name="Pfiffner J."/>
            <person name="Priest M."/>
            <person name="Russ C."/>
            <person name="Smialowska A."/>
            <person name="Swoboda P."/>
            <person name="Sykes S.M."/>
            <person name="Vaughn M."/>
            <person name="Vengrova S."/>
            <person name="Yoder R."/>
            <person name="Zeng Q."/>
            <person name="Allshire R."/>
            <person name="Baulcombe D."/>
            <person name="Birren B.W."/>
            <person name="Brown W."/>
            <person name="Ekwall K."/>
            <person name="Kellis M."/>
            <person name="Leatherwood J."/>
            <person name="Levin H."/>
            <person name="Margalit H."/>
            <person name="Martienssen R."/>
            <person name="Nieduszynski C.A."/>
            <person name="Spatafora J.W."/>
            <person name="Friedman N."/>
            <person name="Dalgaard J.Z."/>
            <person name="Baumann P."/>
            <person name="Niki H."/>
            <person name="Regev A."/>
            <person name="Nusbaum C."/>
        </authorList>
    </citation>
    <scope>NUCLEOTIDE SEQUENCE [LARGE SCALE GENOMIC DNA]</scope>
    <source>
        <strain evidence="8">yFS275 / FY16936</strain>
    </source>
</reference>
<evidence type="ECO:0000313" key="8">
    <source>
        <dbReference type="Proteomes" id="UP000001744"/>
    </source>
</evidence>
<keyword evidence="4 5" id="KW-0472">Membrane</keyword>
<dbReference type="HOGENOM" id="CLU_839665_0_0_1"/>
<feature type="transmembrane region" description="Helical" evidence="5">
    <location>
        <begin position="41"/>
        <end position="60"/>
    </location>
</feature>
<evidence type="ECO:0000256" key="4">
    <source>
        <dbReference type="ARBA" id="ARBA00023136"/>
    </source>
</evidence>
<accession>B6JXC3</accession>
<evidence type="ECO:0000313" key="7">
    <source>
        <dbReference type="JaponicusDB" id="SJAG_01050"/>
    </source>
</evidence>
<dbReference type="GO" id="GO:0012505">
    <property type="term" value="C:endomembrane system"/>
    <property type="evidence" value="ECO:0007669"/>
    <property type="project" value="UniProtKB-SubCell"/>
</dbReference>
<dbReference type="OrthoDB" id="3363151at2759"/>
<keyword evidence="3 5" id="KW-1133">Transmembrane helix</keyword>
<dbReference type="OMA" id="SERWSIP"/>
<organism evidence="6 8">
    <name type="scientific">Schizosaccharomyces japonicus (strain yFS275 / FY16936)</name>
    <name type="common">Fission yeast</name>
    <dbReference type="NCBI Taxonomy" id="402676"/>
    <lineage>
        <taxon>Eukaryota</taxon>
        <taxon>Fungi</taxon>
        <taxon>Dikarya</taxon>
        <taxon>Ascomycota</taxon>
        <taxon>Taphrinomycotina</taxon>
        <taxon>Schizosaccharomycetes</taxon>
        <taxon>Schizosaccharomycetales</taxon>
        <taxon>Schizosaccharomycetaceae</taxon>
        <taxon>Schizosaccharomyces</taxon>
    </lineage>
</organism>
<dbReference type="PANTHER" id="PTHR28293:SF1">
    <property type="entry name" value="NUCLEAR RIM PROTEIN 1"/>
    <property type="match status" value="1"/>
</dbReference>
<dbReference type="Pfam" id="PF10332">
    <property type="entry name" value="DUF2418"/>
    <property type="match status" value="1"/>
</dbReference>
<evidence type="ECO:0000256" key="3">
    <source>
        <dbReference type="ARBA" id="ARBA00022989"/>
    </source>
</evidence>
<evidence type="ECO:0000313" key="6">
    <source>
        <dbReference type="EMBL" id="EEB06024.1"/>
    </source>
</evidence>
<gene>
    <name evidence="7" type="primary">nur1</name>
    <name evidence="6" type="ORF">SJAG_01050</name>
</gene>
<dbReference type="GeneID" id="7048294"/>
<dbReference type="VEuPathDB" id="FungiDB:SJAG_01050"/>
<dbReference type="PANTHER" id="PTHR28293">
    <property type="entry name" value="NUCLEAR RIM PROTEIN 1"/>
    <property type="match status" value="1"/>
</dbReference>
<proteinExistence type="predicted"/>
<dbReference type="GO" id="GO:0005816">
    <property type="term" value="C:spindle pole body"/>
    <property type="evidence" value="ECO:0000269"/>
    <property type="project" value="JaponicusDB"/>
</dbReference>
<evidence type="ECO:0000256" key="5">
    <source>
        <dbReference type="SAM" id="Phobius"/>
    </source>
</evidence>
<dbReference type="InterPro" id="IPR018819">
    <property type="entry name" value="Nur1/Mug154"/>
</dbReference>
<name>B6JXC3_SCHJY</name>
<dbReference type="GO" id="GO:0007096">
    <property type="term" value="P:regulation of exit from mitosis"/>
    <property type="evidence" value="ECO:0000318"/>
    <property type="project" value="GO_Central"/>
</dbReference>
<keyword evidence="2 5" id="KW-0812">Transmembrane</keyword>
<feature type="transmembrane region" description="Helical" evidence="5">
    <location>
        <begin position="172"/>
        <end position="194"/>
    </location>
</feature>
<sequence length="312" mass="35936">MARIIRKTSLRSRIVNAPIDWVMHLAENIDSIEWEKLSEKWTIPCAIACNLVFILMRIFVRNMSFRQQRSSLFVSQKPSRGSWFQPVASCICFLLVLISIINAGYCLFYQKKKYTMTQPNAMSAPSTPNVYPVSNPVSPEGESMLQLVTWNPSSFHLQFACLFSPIHVLCLWIYSTSFLVLLLTFGFSLQLYYLGRKFQLLIKDQHYLHRQVFYEYDKKFVEPRLSVRKRDVAVSTRSGPGSATIEYYSPRKPIDSFLEHRSAPMSPITPSTSSAFRRSARARHSLATPIRADSSSIPFKRFPRLSEGPREL</sequence>
<dbReference type="GO" id="GO:0061638">
    <property type="term" value="C:CENP-A containing chromatin"/>
    <property type="evidence" value="ECO:0007669"/>
    <property type="project" value="EnsemblFungi"/>
</dbReference>
<dbReference type="eggNOG" id="ENOG502QV5S">
    <property type="taxonomic scope" value="Eukaryota"/>
</dbReference>
<protein>
    <submittedName>
        <fullName evidence="6">Fungal protein</fullName>
    </submittedName>
</protein>
<dbReference type="RefSeq" id="XP_002172317.1">
    <property type="nucleotide sequence ID" value="XM_002172281.2"/>
</dbReference>
<comment type="subcellular location">
    <subcellularLocation>
        <location evidence="1">Endomembrane system</location>
        <topology evidence="1">Multi-pass membrane protein</topology>
    </subcellularLocation>
</comment>
<evidence type="ECO:0000256" key="2">
    <source>
        <dbReference type="ARBA" id="ARBA00022692"/>
    </source>
</evidence>
<dbReference type="EMBL" id="KE651166">
    <property type="protein sequence ID" value="EEB06024.1"/>
    <property type="molecule type" value="Genomic_DNA"/>
</dbReference>
<dbReference type="STRING" id="402676.B6JXC3"/>
<keyword evidence="8" id="KW-1185">Reference proteome</keyword>
<dbReference type="JaponicusDB" id="SJAG_01050">
    <property type="gene designation" value="nur1"/>
</dbReference>
<dbReference type="GO" id="GO:0043007">
    <property type="term" value="P:maintenance of rDNA"/>
    <property type="evidence" value="ECO:0000318"/>
    <property type="project" value="GO_Central"/>
</dbReference>